<dbReference type="STRING" id="1703770.AMJ39_08315"/>
<dbReference type="InterPro" id="IPR043130">
    <property type="entry name" value="CDP-OH_PTrfase_TM_dom"/>
</dbReference>
<gene>
    <name evidence="2" type="ORF">AMJ39_08315</name>
</gene>
<accession>A0A0S7WQ09</accession>
<feature type="transmembrane region" description="Helical" evidence="1">
    <location>
        <begin position="26"/>
        <end position="43"/>
    </location>
</feature>
<organism evidence="2 3">
    <name type="scientific">candidate division TA06 bacterium DG_24</name>
    <dbReference type="NCBI Taxonomy" id="1703770"/>
    <lineage>
        <taxon>Bacteria</taxon>
        <taxon>Bacteria division TA06</taxon>
    </lineage>
</organism>
<feature type="transmembrane region" description="Helical" evidence="1">
    <location>
        <begin position="112"/>
        <end position="131"/>
    </location>
</feature>
<dbReference type="AlphaFoldDB" id="A0A0S7WQ09"/>
<protein>
    <recommendedName>
        <fullName evidence="4">CDP-alcohol phosphatidyltransferase</fullName>
    </recommendedName>
</protein>
<keyword evidence="1" id="KW-0472">Membrane</keyword>
<keyword evidence="1" id="KW-1133">Transmembrane helix</keyword>
<evidence type="ECO:0000256" key="1">
    <source>
        <dbReference type="SAM" id="Phobius"/>
    </source>
</evidence>
<feature type="transmembrane region" description="Helical" evidence="1">
    <location>
        <begin position="50"/>
        <end position="67"/>
    </location>
</feature>
<evidence type="ECO:0000313" key="2">
    <source>
        <dbReference type="EMBL" id="KPJ52242.1"/>
    </source>
</evidence>
<feature type="transmembrane region" description="Helical" evidence="1">
    <location>
        <begin position="152"/>
        <end position="170"/>
    </location>
</feature>
<evidence type="ECO:0008006" key="4">
    <source>
        <dbReference type="Google" id="ProtNLM"/>
    </source>
</evidence>
<keyword evidence="1" id="KW-0812">Transmembrane</keyword>
<dbReference type="EMBL" id="LIZS01000069">
    <property type="protein sequence ID" value="KPJ52242.1"/>
    <property type="molecule type" value="Genomic_DNA"/>
</dbReference>
<name>A0A0S7WQ09_UNCT6</name>
<dbReference type="Proteomes" id="UP000052008">
    <property type="component" value="Unassembled WGS sequence"/>
</dbReference>
<comment type="caution">
    <text evidence="2">The sequence shown here is derived from an EMBL/GenBank/DDBJ whole genome shotgun (WGS) entry which is preliminary data.</text>
</comment>
<evidence type="ECO:0000313" key="3">
    <source>
        <dbReference type="Proteomes" id="UP000052008"/>
    </source>
</evidence>
<sequence length="212" mass="23614">MLYLQKGNFQKVVRWMAGSWMTANQATYFGVAFILLAALGLYVGLSYEHLGWVLLLVPLFLVMRLAMNTLDGMLSREYNTATPAGEVWNESLDIGGDTICYGVLFFVPDGPALSLTIFLILIWAAEFYGVLGKSLPGGVRRHESLGGGKPDRAVWVGLFAIIAFFNHDFIHYLPHYLAGVSILVGLTCIRRIAKILEVARGEEYKSYTWIGR</sequence>
<proteinExistence type="predicted"/>
<dbReference type="Gene3D" id="1.20.120.1760">
    <property type="match status" value="1"/>
</dbReference>
<reference evidence="2 3" key="1">
    <citation type="journal article" date="2015" name="Microbiome">
        <title>Genomic resolution of linkages in carbon, nitrogen, and sulfur cycling among widespread estuary sediment bacteria.</title>
        <authorList>
            <person name="Baker B.J."/>
            <person name="Lazar C.S."/>
            <person name="Teske A.P."/>
            <person name="Dick G.J."/>
        </authorList>
    </citation>
    <scope>NUCLEOTIDE SEQUENCE [LARGE SCALE GENOMIC DNA]</scope>
    <source>
        <strain evidence="2">DG_24</strain>
    </source>
</reference>